<comment type="caution">
    <text evidence="2">The sequence shown here is derived from an EMBL/GenBank/DDBJ whole genome shotgun (WGS) entry which is preliminary data.</text>
</comment>
<proteinExistence type="predicted"/>
<protein>
    <submittedName>
        <fullName evidence="2">Putative ribonuclease H-like protein</fullName>
    </submittedName>
</protein>
<dbReference type="Proteomes" id="UP000054988">
    <property type="component" value="Unassembled WGS sequence"/>
</dbReference>
<dbReference type="Pfam" id="PF25597">
    <property type="entry name" value="SH3_retrovirus"/>
    <property type="match status" value="1"/>
</dbReference>
<feature type="domain" description="Retroviral polymerase SH3-like" evidence="1">
    <location>
        <begin position="75"/>
        <end position="136"/>
    </location>
</feature>
<evidence type="ECO:0000313" key="3">
    <source>
        <dbReference type="Proteomes" id="UP000054988"/>
    </source>
</evidence>
<evidence type="ECO:0000259" key="1">
    <source>
        <dbReference type="Pfam" id="PF25597"/>
    </source>
</evidence>
<dbReference type="AlphaFoldDB" id="A0A0W0EUB8"/>
<reference evidence="2 3" key="1">
    <citation type="submission" date="2015-12" db="EMBL/GenBank/DDBJ databases">
        <title>Draft genome sequence of Moniliophthora roreri, the causal agent of frosty pod rot of cacao.</title>
        <authorList>
            <person name="Aime M.C."/>
            <person name="Diaz-Valderrama J.R."/>
            <person name="Kijpornyongpan T."/>
            <person name="Phillips-Mora W."/>
        </authorList>
    </citation>
    <scope>NUCLEOTIDE SEQUENCE [LARGE SCALE GENOMIC DNA]</scope>
    <source>
        <strain evidence="2 3">MCA 2952</strain>
    </source>
</reference>
<organism evidence="2 3">
    <name type="scientific">Moniliophthora roreri</name>
    <name type="common">Frosty pod rot fungus</name>
    <name type="synonym">Monilia roreri</name>
    <dbReference type="NCBI Taxonomy" id="221103"/>
    <lineage>
        <taxon>Eukaryota</taxon>
        <taxon>Fungi</taxon>
        <taxon>Dikarya</taxon>
        <taxon>Basidiomycota</taxon>
        <taxon>Agaricomycotina</taxon>
        <taxon>Agaricomycetes</taxon>
        <taxon>Agaricomycetidae</taxon>
        <taxon>Agaricales</taxon>
        <taxon>Marasmiineae</taxon>
        <taxon>Marasmiaceae</taxon>
        <taxon>Moniliophthora</taxon>
    </lineage>
</organism>
<sequence>MSSKHILKIMEFKCETQLHIYINSKEESNVQFVLLRKKQKNSAIMPPYHSLDWKTPTKIYSKKVPDVSYFRTPGCSVYVFIHKEQRKNKLSKKMEHMTFLDYAPNTKGYRFMRQDKTIFTASQADFDEEDFLYSSNSVD</sequence>
<dbReference type="InterPro" id="IPR057670">
    <property type="entry name" value="SH3_retrovirus"/>
</dbReference>
<accession>A0A0W0EUB8</accession>
<dbReference type="EMBL" id="LATX01002540">
    <property type="protein sequence ID" value="KTB27522.1"/>
    <property type="molecule type" value="Genomic_DNA"/>
</dbReference>
<name>A0A0W0EUB8_MONRR</name>
<evidence type="ECO:0000313" key="2">
    <source>
        <dbReference type="EMBL" id="KTB27522.1"/>
    </source>
</evidence>
<gene>
    <name evidence="2" type="ORF">WG66_19901</name>
</gene>